<dbReference type="AlphaFoldDB" id="A0A6M3KZ17"/>
<accession>A0A6M3KZ17</accession>
<protein>
    <submittedName>
        <fullName evidence="1">Uncharacterized protein</fullName>
    </submittedName>
</protein>
<evidence type="ECO:0000313" key="1">
    <source>
        <dbReference type="EMBL" id="QJA86674.1"/>
    </source>
</evidence>
<proteinExistence type="predicted"/>
<gene>
    <name evidence="1" type="ORF">MM415B03139_0003</name>
</gene>
<dbReference type="EMBL" id="MT142652">
    <property type="protein sequence ID" value="QJA86674.1"/>
    <property type="molecule type" value="Genomic_DNA"/>
</dbReference>
<reference evidence="1" key="1">
    <citation type="submission" date="2020-03" db="EMBL/GenBank/DDBJ databases">
        <title>The deep terrestrial virosphere.</title>
        <authorList>
            <person name="Holmfeldt K."/>
            <person name="Nilsson E."/>
            <person name="Simone D."/>
            <person name="Lopez-Fernandez M."/>
            <person name="Wu X."/>
            <person name="de Brujin I."/>
            <person name="Lundin D."/>
            <person name="Andersson A."/>
            <person name="Bertilsson S."/>
            <person name="Dopson M."/>
        </authorList>
    </citation>
    <scope>NUCLEOTIDE SEQUENCE</scope>
    <source>
        <strain evidence="1">MM415B03139</strain>
    </source>
</reference>
<organism evidence="1">
    <name type="scientific">viral metagenome</name>
    <dbReference type="NCBI Taxonomy" id="1070528"/>
    <lineage>
        <taxon>unclassified sequences</taxon>
        <taxon>metagenomes</taxon>
        <taxon>organismal metagenomes</taxon>
    </lineage>
</organism>
<name>A0A6M3KZ17_9ZZZZ</name>
<sequence length="91" mass="10401">MLPNMPDKQTIENYRRTFSSPHGQETLADLLDKLCVFSPLPATAEVMALKDFGMWLLAVLGGGHISQENMKTFTMRLMKQPLIIQEEKEDY</sequence>